<dbReference type="GO" id="GO:0015558">
    <property type="term" value="F:secondary active p-aminobenzoyl-glutamate transmembrane transporter activity"/>
    <property type="evidence" value="ECO:0007669"/>
    <property type="project" value="InterPro"/>
</dbReference>
<keyword evidence="1" id="KW-1133">Transmembrane helix</keyword>
<evidence type="ECO:0000256" key="1">
    <source>
        <dbReference type="SAM" id="Phobius"/>
    </source>
</evidence>
<keyword evidence="1" id="KW-0812">Transmembrane</keyword>
<feature type="transmembrane region" description="Helical" evidence="1">
    <location>
        <begin position="183"/>
        <end position="204"/>
    </location>
</feature>
<accession>A0A930N546</accession>
<gene>
    <name evidence="2" type="ORF">HXN33_04435</name>
</gene>
<keyword evidence="1" id="KW-0472">Membrane</keyword>
<dbReference type="AlphaFoldDB" id="A0A930N546"/>
<feature type="transmembrane region" description="Helical" evidence="1">
    <location>
        <begin position="105"/>
        <end position="128"/>
    </location>
</feature>
<dbReference type="GO" id="GO:1902604">
    <property type="term" value="P:p-aminobenzoyl-glutamate transmembrane transport"/>
    <property type="evidence" value="ECO:0007669"/>
    <property type="project" value="InterPro"/>
</dbReference>
<feature type="transmembrane region" description="Helical" evidence="1">
    <location>
        <begin position="140"/>
        <end position="162"/>
    </location>
</feature>
<proteinExistence type="predicted"/>
<evidence type="ECO:0000313" key="2">
    <source>
        <dbReference type="EMBL" id="MBF1414813.1"/>
    </source>
</evidence>
<dbReference type="Proteomes" id="UP000757461">
    <property type="component" value="Unassembled WGS sequence"/>
</dbReference>
<dbReference type="EMBL" id="JABZSQ010000059">
    <property type="protein sequence ID" value="MBF1414813.1"/>
    <property type="molecule type" value="Genomic_DNA"/>
</dbReference>
<reference evidence="2" key="1">
    <citation type="submission" date="2020-04" db="EMBL/GenBank/DDBJ databases">
        <title>Deep metagenomics examines the oral microbiome during advanced dental caries in children, revealing novel taxa and co-occurrences with host molecules.</title>
        <authorList>
            <person name="Baker J.L."/>
            <person name="Morton J.T."/>
            <person name="Dinis M."/>
            <person name="Alvarez R."/>
            <person name="Tran N.C."/>
            <person name="Knight R."/>
            <person name="Edlund A."/>
        </authorList>
    </citation>
    <scope>NUCLEOTIDE SEQUENCE</scope>
    <source>
        <strain evidence="2">JCVI_25_bin.9</strain>
    </source>
</reference>
<dbReference type="InterPro" id="IPR004697">
    <property type="entry name" value="AbgT"/>
</dbReference>
<evidence type="ECO:0000313" key="3">
    <source>
        <dbReference type="Proteomes" id="UP000757461"/>
    </source>
</evidence>
<feature type="transmembrane region" description="Helical" evidence="1">
    <location>
        <begin position="51"/>
        <end position="74"/>
    </location>
</feature>
<organism evidence="2 3">
    <name type="scientific">Prevotella histicola</name>
    <dbReference type="NCBI Taxonomy" id="470565"/>
    <lineage>
        <taxon>Bacteria</taxon>
        <taxon>Pseudomonadati</taxon>
        <taxon>Bacteroidota</taxon>
        <taxon>Bacteroidia</taxon>
        <taxon>Bacteroidales</taxon>
        <taxon>Prevotellaceae</taxon>
        <taxon>Prevotella</taxon>
    </lineage>
</organism>
<protein>
    <submittedName>
        <fullName evidence="2">AbgT family transporter</fullName>
    </submittedName>
</protein>
<sequence>MKSKLGYIVLTLAIAQILLIFLSWLITAAAIDLPLRSLLSTEGVRWLFGSFVANQLTPLLVYFITASIAGGVFVHSKFYDALRNAFSKGRVNTELAYRERIGLRLALVEFLLAIVIMLLLTVVPHAILLSVTGQLFPSNFSVSLIPTLSFILLVMSLSYGVTSGTINSVQKLQEMLAVGLETTAKYLPIYVFGVELYMSVLYVFQVGVST</sequence>
<dbReference type="RefSeq" id="WP_025790697.1">
    <property type="nucleotide sequence ID" value="NZ_CAUPFN010000002.1"/>
</dbReference>
<dbReference type="Pfam" id="PF03806">
    <property type="entry name" value="ABG_transport"/>
    <property type="match status" value="1"/>
</dbReference>
<name>A0A930N546_9BACT</name>
<feature type="transmembrane region" description="Helical" evidence="1">
    <location>
        <begin position="7"/>
        <end position="31"/>
    </location>
</feature>
<comment type="caution">
    <text evidence="2">The sequence shown here is derived from an EMBL/GenBank/DDBJ whole genome shotgun (WGS) entry which is preliminary data.</text>
</comment>